<gene>
    <name evidence="1" type="ORF">MetfoDRAFT_0573</name>
</gene>
<dbReference type="RefSeq" id="WP_007044016.1">
    <property type="nucleotide sequence ID" value="NZ_AGJL01000010.1"/>
</dbReference>
<keyword evidence="2" id="KW-1185">Reference proteome</keyword>
<dbReference type="Proteomes" id="UP000003706">
    <property type="component" value="Unassembled WGS sequence"/>
</dbReference>
<evidence type="ECO:0000313" key="2">
    <source>
        <dbReference type="Proteomes" id="UP000003706"/>
    </source>
</evidence>
<dbReference type="EMBL" id="AGJL01000010">
    <property type="protein sequence ID" value="EHP88123.1"/>
    <property type="molecule type" value="Genomic_DNA"/>
</dbReference>
<reference evidence="1 2" key="1">
    <citation type="submission" date="2011-09" db="EMBL/GenBank/DDBJ databases">
        <title>The draft genome of Methanotorris formicicus Mc-S-70.</title>
        <authorList>
            <consortium name="US DOE Joint Genome Institute (JGI-PGF)"/>
            <person name="Lucas S."/>
            <person name="Han J."/>
            <person name="Lapidus A."/>
            <person name="Cheng J.-F."/>
            <person name="Goodwin L."/>
            <person name="Pitluck S."/>
            <person name="Peters L."/>
            <person name="Land M.L."/>
            <person name="Hauser L."/>
            <person name="Sieprawska-Lupa M."/>
            <person name="Takai K."/>
            <person name="Miyazaki J."/>
            <person name="Whitman W."/>
            <person name="Woyke T.J."/>
        </authorList>
    </citation>
    <scope>NUCLEOTIDE SEQUENCE [LARGE SCALE GENOMIC DNA]</scope>
    <source>
        <strain evidence="1 2">Mc-S-70</strain>
    </source>
</reference>
<dbReference type="STRING" id="647171.MetfoDRAFT_0573"/>
<sequence length="152" mass="17771">MVKYENVMVVKTEVIYGPKDFEEEISGNYTLPIEANVTFDINGYHIEAFVTPPIDGIKENERYIVNLKIMTYDLEIVDVPKKQKLIYQITTNPDYVFVGEVLEIDRKKKKIIFDCGVKLEADWDKIHEETVKKLKEGDWIFIKGKMFGDIEE</sequence>
<comment type="caution">
    <text evidence="1">The sequence shown here is derived from an EMBL/GenBank/DDBJ whole genome shotgun (WGS) entry which is preliminary data.</text>
</comment>
<proteinExistence type="predicted"/>
<dbReference type="AlphaFoldDB" id="H1KXQ0"/>
<accession>H1KXQ0</accession>
<name>H1KXQ0_9EURY</name>
<evidence type="ECO:0000313" key="1">
    <source>
        <dbReference type="EMBL" id="EHP88123.1"/>
    </source>
</evidence>
<organism evidence="1 2">
    <name type="scientific">Methanotorris formicicus Mc-S-70</name>
    <dbReference type="NCBI Taxonomy" id="647171"/>
    <lineage>
        <taxon>Archaea</taxon>
        <taxon>Methanobacteriati</taxon>
        <taxon>Methanobacteriota</taxon>
        <taxon>Methanomada group</taxon>
        <taxon>Methanococci</taxon>
        <taxon>Methanococcales</taxon>
        <taxon>Methanocaldococcaceae</taxon>
        <taxon>Methanotorris</taxon>
    </lineage>
</organism>
<protein>
    <submittedName>
        <fullName evidence="1">Uncharacterized protein</fullName>
    </submittedName>
</protein>